<evidence type="ECO:0000256" key="2">
    <source>
        <dbReference type="ARBA" id="ARBA00010581"/>
    </source>
</evidence>
<evidence type="ECO:0000259" key="9">
    <source>
        <dbReference type="PROSITE" id="PS50253"/>
    </source>
</evidence>
<dbReference type="InterPro" id="IPR013833">
    <property type="entry name" value="Cyt_c_oxidase_su3_a-hlx"/>
</dbReference>
<feature type="transmembrane region" description="Helical" evidence="8">
    <location>
        <begin position="174"/>
        <end position="197"/>
    </location>
</feature>
<dbReference type="Proteomes" id="UP000537126">
    <property type="component" value="Unassembled WGS sequence"/>
</dbReference>
<keyword evidence="4 7" id="KW-0812">Transmembrane</keyword>
<dbReference type="GO" id="GO:0019646">
    <property type="term" value="P:aerobic electron transport chain"/>
    <property type="evidence" value="ECO:0007669"/>
    <property type="project" value="InterPro"/>
</dbReference>
<evidence type="ECO:0000256" key="8">
    <source>
        <dbReference type="SAM" id="Phobius"/>
    </source>
</evidence>
<evidence type="ECO:0000256" key="5">
    <source>
        <dbReference type="ARBA" id="ARBA00022989"/>
    </source>
</evidence>
<dbReference type="SUPFAM" id="SSF81452">
    <property type="entry name" value="Cytochrome c oxidase subunit III-like"/>
    <property type="match status" value="1"/>
</dbReference>
<proteinExistence type="inferred from homology"/>
<keyword evidence="6 8" id="KW-0472">Membrane</keyword>
<dbReference type="Gene3D" id="1.20.120.80">
    <property type="entry name" value="Cytochrome c oxidase, subunit III, four-helix bundle"/>
    <property type="match status" value="1"/>
</dbReference>
<keyword evidence="3" id="KW-1003">Cell membrane</keyword>
<accession>A0A846MNY1</accession>
<feature type="transmembrane region" description="Helical" evidence="8">
    <location>
        <begin position="20"/>
        <end position="45"/>
    </location>
</feature>
<dbReference type="InterPro" id="IPR035973">
    <property type="entry name" value="Cyt_c_oxidase_su3-like_sf"/>
</dbReference>
<name>A0A846MNY1_9BACT</name>
<feature type="domain" description="Heme-copper oxidase subunit III family profile" evidence="9">
    <location>
        <begin position="1"/>
        <end position="200"/>
    </location>
</feature>
<feature type="transmembrane region" description="Helical" evidence="8">
    <location>
        <begin position="57"/>
        <end position="76"/>
    </location>
</feature>
<evidence type="ECO:0000256" key="3">
    <source>
        <dbReference type="ARBA" id="ARBA00022475"/>
    </source>
</evidence>
<evidence type="ECO:0000256" key="4">
    <source>
        <dbReference type="ARBA" id="ARBA00022692"/>
    </source>
</evidence>
<reference evidence="10 11" key="1">
    <citation type="submission" date="2020-03" db="EMBL/GenBank/DDBJ databases">
        <title>Genomic Encyclopedia of Type Strains, Phase IV (KMG-IV): sequencing the most valuable type-strain genomes for metagenomic binning, comparative biology and taxonomic classification.</title>
        <authorList>
            <person name="Goeker M."/>
        </authorList>
    </citation>
    <scope>NUCLEOTIDE SEQUENCE [LARGE SCALE GENOMIC DNA]</scope>
    <source>
        <strain evidence="10 11">DSM 5718</strain>
    </source>
</reference>
<dbReference type="EC" id="1.9.3.1" evidence="10"/>
<keyword evidence="10" id="KW-0560">Oxidoreductase</keyword>
<comment type="subcellular location">
    <subcellularLocation>
        <location evidence="1 7">Cell membrane</location>
        <topology evidence="1 7">Multi-pass membrane protein</topology>
    </subcellularLocation>
</comment>
<dbReference type="PANTHER" id="PTHR11403:SF2">
    <property type="entry name" value="CYTOCHROME BO(3) UBIQUINOL OXIDASE SUBUNIT 3"/>
    <property type="match status" value="1"/>
</dbReference>
<protein>
    <submittedName>
        <fullName evidence="10">Cytochrome c oxidase subunit 3</fullName>
        <ecNumber evidence="10">1.9.3.1</ecNumber>
    </submittedName>
</protein>
<evidence type="ECO:0000256" key="6">
    <source>
        <dbReference type="ARBA" id="ARBA00023136"/>
    </source>
</evidence>
<dbReference type="RefSeq" id="WP_166918432.1">
    <property type="nucleotide sequence ID" value="NZ_JAASRN010000001.1"/>
</dbReference>
<feature type="transmembrane region" description="Helical" evidence="8">
    <location>
        <begin position="128"/>
        <end position="153"/>
    </location>
</feature>
<dbReference type="AlphaFoldDB" id="A0A846MNY1"/>
<dbReference type="InterPro" id="IPR000298">
    <property type="entry name" value="Cyt_c_oxidase-like_su3"/>
</dbReference>
<dbReference type="PROSITE" id="PS50253">
    <property type="entry name" value="COX3"/>
    <property type="match status" value="1"/>
</dbReference>
<keyword evidence="11" id="KW-1185">Reference proteome</keyword>
<comment type="caution">
    <text evidence="10">The sequence shown here is derived from an EMBL/GenBank/DDBJ whole genome shotgun (WGS) entry which is preliminary data.</text>
</comment>
<comment type="similarity">
    <text evidence="2 7">Belongs to the cytochrome c oxidase subunit 3 family.</text>
</comment>
<gene>
    <name evidence="10" type="ORF">FHS56_000651</name>
</gene>
<keyword evidence="5 8" id="KW-1133">Transmembrane helix</keyword>
<evidence type="ECO:0000256" key="7">
    <source>
        <dbReference type="RuleBase" id="RU003376"/>
    </source>
</evidence>
<evidence type="ECO:0000256" key="1">
    <source>
        <dbReference type="ARBA" id="ARBA00004651"/>
    </source>
</evidence>
<dbReference type="EMBL" id="JAASRN010000001">
    <property type="protein sequence ID" value="NIK73165.1"/>
    <property type="molecule type" value="Genomic_DNA"/>
</dbReference>
<organism evidence="10 11">
    <name type="scientific">Thermonema lapsum</name>
    <dbReference type="NCBI Taxonomy" id="28195"/>
    <lineage>
        <taxon>Bacteria</taxon>
        <taxon>Pseudomonadati</taxon>
        <taxon>Bacteroidota</taxon>
        <taxon>Cytophagia</taxon>
        <taxon>Cytophagales</taxon>
        <taxon>Thermonemataceae</taxon>
        <taxon>Thermonema</taxon>
    </lineage>
</organism>
<dbReference type="GO" id="GO:0005886">
    <property type="term" value="C:plasma membrane"/>
    <property type="evidence" value="ECO:0007669"/>
    <property type="project" value="UniProtKB-SubCell"/>
</dbReference>
<sequence>MEKNSSFLEKVTQRREPLSFMLWLGLIGISIMFVFLSAVFLKYRLQIPALPFEVPRLLGISTFVIVCSSLTLQQAYKAFLQDAYFAYRYLLGTTLILSLAFAFCQWQGWESLYKQNLELMRSTPLHSLFFVLIVLHLAHLGIGLLALLYFFAISLLKLNYVDAFIYAMNPPNRLFLRLLVVYWHFIGGIWVYLYLFFQFM</sequence>
<evidence type="ECO:0000313" key="11">
    <source>
        <dbReference type="Proteomes" id="UP000537126"/>
    </source>
</evidence>
<evidence type="ECO:0000313" key="10">
    <source>
        <dbReference type="EMBL" id="NIK73165.1"/>
    </source>
</evidence>
<dbReference type="GO" id="GO:0004129">
    <property type="term" value="F:cytochrome-c oxidase activity"/>
    <property type="evidence" value="ECO:0007669"/>
    <property type="project" value="InterPro"/>
</dbReference>
<dbReference type="PANTHER" id="PTHR11403">
    <property type="entry name" value="CYTOCHROME C OXIDASE SUBUNIT III"/>
    <property type="match status" value="1"/>
</dbReference>
<dbReference type="GO" id="GO:0016491">
    <property type="term" value="F:oxidoreductase activity"/>
    <property type="evidence" value="ECO:0007669"/>
    <property type="project" value="UniProtKB-KW"/>
</dbReference>
<dbReference type="InterPro" id="IPR024791">
    <property type="entry name" value="Cyt_c/ubiquinol_Oxase_su3"/>
</dbReference>
<feature type="transmembrane region" description="Helical" evidence="8">
    <location>
        <begin position="88"/>
        <end position="108"/>
    </location>
</feature>